<dbReference type="Proteomes" id="UP001611548">
    <property type="component" value="Unassembled WGS sequence"/>
</dbReference>
<feature type="compositionally biased region" description="Basic and acidic residues" evidence="1">
    <location>
        <begin position="298"/>
        <end position="311"/>
    </location>
</feature>
<gene>
    <name evidence="4" type="ORF">ACH429_07680</name>
</gene>
<proteinExistence type="predicted"/>
<dbReference type="RefSeq" id="WP_055470879.1">
    <property type="nucleotide sequence ID" value="NZ_JBEZHZ010000012.1"/>
</dbReference>
<keyword evidence="2" id="KW-0472">Membrane</keyword>
<dbReference type="EMBL" id="JBIRWE010000002">
    <property type="protein sequence ID" value="MFI1964003.1"/>
    <property type="molecule type" value="Genomic_DNA"/>
</dbReference>
<dbReference type="Pfam" id="PF26571">
    <property type="entry name" value="VldE"/>
    <property type="match status" value="1"/>
</dbReference>
<name>A0ABW7UT88_9ACTN</name>
<dbReference type="InterPro" id="IPR058593">
    <property type="entry name" value="ARB_07466-like_C"/>
</dbReference>
<evidence type="ECO:0000313" key="5">
    <source>
        <dbReference type="Proteomes" id="UP001611548"/>
    </source>
</evidence>
<evidence type="ECO:0000256" key="1">
    <source>
        <dbReference type="SAM" id="MobiDB-lite"/>
    </source>
</evidence>
<protein>
    <recommendedName>
        <fullName evidence="3">ARB-07466-like C-terminal domain-containing protein</fullName>
    </recommendedName>
</protein>
<keyword evidence="2" id="KW-0812">Transmembrane</keyword>
<evidence type="ECO:0000259" key="3">
    <source>
        <dbReference type="Pfam" id="PF26571"/>
    </source>
</evidence>
<keyword evidence="2" id="KW-1133">Transmembrane helix</keyword>
<feature type="region of interest" description="Disordered" evidence="1">
    <location>
        <begin position="293"/>
        <end position="321"/>
    </location>
</feature>
<evidence type="ECO:0000313" key="4">
    <source>
        <dbReference type="EMBL" id="MFI1964003.1"/>
    </source>
</evidence>
<sequence>MSEPTPTSRRGRLLRIGAACAVLLALAGYLLVHFTSGGPGAPRCTVRGPGQDGDPYEMQPEQALNAATIEAVGSSRGLPERAITIALATAMQESGLRNIDYGDRDSVGLFQQRPSQGWGETRQIMDPVYSAGKFYEHLEKIPGYSRLPLTEAAQRVQRSGFPQAYAKHEPEAVLLASALTGRTPGALSCTAGSGGKQGDPEQVRAKLIREFGPGVLPAAQAGELTGGGRTGKAYPASDAVVAVPVGAAAEAGAGEDPGGRRGWEVAHWAVAHASELGIAQVSYAGRVWSAAESGNGWRKADGNSDAEKSEDSGAVLINTAQ</sequence>
<keyword evidence="5" id="KW-1185">Reference proteome</keyword>
<evidence type="ECO:0000256" key="2">
    <source>
        <dbReference type="SAM" id="Phobius"/>
    </source>
</evidence>
<feature type="domain" description="ARB-07466-like C-terminal" evidence="3">
    <location>
        <begin position="258"/>
        <end position="306"/>
    </location>
</feature>
<reference evidence="4 5" key="1">
    <citation type="submission" date="2024-10" db="EMBL/GenBank/DDBJ databases">
        <title>The Natural Products Discovery Center: Release of the First 8490 Sequenced Strains for Exploring Actinobacteria Biosynthetic Diversity.</title>
        <authorList>
            <person name="Kalkreuter E."/>
            <person name="Kautsar S.A."/>
            <person name="Yang D."/>
            <person name="Bader C.D."/>
            <person name="Teijaro C.N."/>
            <person name="Fluegel L."/>
            <person name="Davis C.M."/>
            <person name="Simpson J.R."/>
            <person name="Lauterbach L."/>
            <person name="Steele A.D."/>
            <person name="Gui C."/>
            <person name="Meng S."/>
            <person name="Li G."/>
            <person name="Viehrig K."/>
            <person name="Ye F."/>
            <person name="Su P."/>
            <person name="Kiefer A.F."/>
            <person name="Nichols A."/>
            <person name="Cepeda A.J."/>
            <person name="Yan W."/>
            <person name="Fan B."/>
            <person name="Jiang Y."/>
            <person name="Adhikari A."/>
            <person name="Zheng C.-J."/>
            <person name="Schuster L."/>
            <person name="Cowan T.M."/>
            <person name="Smanski M.J."/>
            <person name="Chevrette M.G."/>
            <person name="De Carvalho L.P.S."/>
            <person name="Shen B."/>
        </authorList>
    </citation>
    <scope>NUCLEOTIDE SEQUENCE [LARGE SCALE GENOMIC DNA]</scope>
    <source>
        <strain evidence="4 5">NPDC020327</strain>
    </source>
</reference>
<accession>A0ABW7UT88</accession>
<organism evidence="4 5">
    <name type="scientific">Streptomyces pathocidini</name>
    <dbReference type="NCBI Taxonomy" id="1650571"/>
    <lineage>
        <taxon>Bacteria</taxon>
        <taxon>Bacillati</taxon>
        <taxon>Actinomycetota</taxon>
        <taxon>Actinomycetes</taxon>
        <taxon>Kitasatosporales</taxon>
        <taxon>Streptomycetaceae</taxon>
        <taxon>Streptomyces</taxon>
    </lineage>
</organism>
<feature type="transmembrane region" description="Helical" evidence="2">
    <location>
        <begin position="12"/>
        <end position="32"/>
    </location>
</feature>
<comment type="caution">
    <text evidence="4">The sequence shown here is derived from an EMBL/GenBank/DDBJ whole genome shotgun (WGS) entry which is preliminary data.</text>
</comment>